<keyword evidence="1" id="KW-0812">Transmembrane</keyword>
<feature type="transmembrane region" description="Helical" evidence="1">
    <location>
        <begin position="27"/>
        <end position="47"/>
    </location>
</feature>
<protein>
    <submittedName>
        <fullName evidence="2">Uncharacterized protein</fullName>
    </submittedName>
</protein>
<accession>A0A517QIC8</accession>
<name>A0A517QIC8_9PLAN</name>
<gene>
    <name evidence="2" type="ORF">Mal48_05880</name>
</gene>
<evidence type="ECO:0000313" key="3">
    <source>
        <dbReference type="Proteomes" id="UP000315724"/>
    </source>
</evidence>
<evidence type="ECO:0000256" key="1">
    <source>
        <dbReference type="SAM" id="Phobius"/>
    </source>
</evidence>
<sequence length="123" mass="13494">MTLDGVLPVAIAASPFLVRYTVRDGHVLEVAVAILAPVLAAILRAAIGVHQLDAVTNGKPNITRQILFSMAIVMLLLVEIFVSTLQFAQNEPLSSWFLPAGLFFFYLILIQNALRPDETTQYV</sequence>
<dbReference type="KEGG" id="tpol:Mal48_05880"/>
<keyword evidence="1" id="KW-1133">Transmembrane helix</keyword>
<evidence type="ECO:0000313" key="2">
    <source>
        <dbReference type="EMBL" id="QDT31355.1"/>
    </source>
</evidence>
<proteinExistence type="predicted"/>
<keyword evidence="1" id="KW-0472">Membrane</keyword>
<keyword evidence="3" id="KW-1185">Reference proteome</keyword>
<feature type="transmembrane region" description="Helical" evidence="1">
    <location>
        <begin position="93"/>
        <end position="114"/>
    </location>
</feature>
<reference evidence="2 3" key="1">
    <citation type="submission" date="2019-02" db="EMBL/GenBank/DDBJ databases">
        <title>Deep-cultivation of Planctomycetes and their phenomic and genomic characterization uncovers novel biology.</title>
        <authorList>
            <person name="Wiegand S."/>
            <person name="Jogler M."/>
            <person name="Boedeker C."/>
            <person name="Pinto D."/>
            <person name="Vollmers J."/>
            <person name="Rivas-Marin E."/>
            <person name="Kohn T."/>
            <person name="Peeters S.H."/>
            <person name="Heuer A."/>
            <person name="Rast P."/>
            <person name="Oberbeckmann S."/>
            <person name="Bunk B."/>
            <person name="Jeske O."/>
            <person name="Meyerdierks A."/>
            <person name="Storesund J.E."/>
            <person name="Kallscheuer N."/>
            <person name="Luecker S."/>
            <person name="Lage O.M."/>
            <person name="Pohl T."/>
            <person name="Merkel B.J."/>
            <person name="Hornburger P."/>
            <person name="Mueller R.-W."/>
            <person name="Bruemmer F."/>
            <person name="Labrenz M."/>
            <person name="Spormann A.M."/>
            <person name="Op den Camp H."/>
            <person name="Overmann J."/>
            <person name="Amann R."/>
            <person name="Jetten M.S.M."/>
            <person name="Mascher T."/>
            <person name="Medema M.H."/>
            <person name="Devos D.P."/>
            <person name="Kaster A.-K."/>
            <person name="Ovreas L."/>
            <person name="Rohde M."/>
            <person name="Galperin M.Y."/>
            <person name="Jogler C."/>
        </authorList>
    </citation>
    <scope>NUCLEOTIDE SEQUENCE [LARGE SCALE GENOMIC DNA]</scope>
    <source>
        <strain evidence="2 3">Mal48</strain>
    </source>
</reference>
<dbReference type="AlphaFoldDB" id="A0A517QIC8"/>
<dbReference type="EMBL" id="CP036267">
    <property type="protein sequence ID" value="QDT31355.1"/>
    <property type="molecule type" value="Genomic_DNA"/>
</dbReference>
<organism evidence="2 3">
    <name type="scientific">Thalassoglobus polymorphus</name>
    <dbReference type="NCBI Taxonomy" id="2527994"/>
    <lineage>
        <taxon>Bacteria</taxon>
        <taxon>Pseudomonadati</taxon>
        <taxon>Planctomycetota</taxon>
        <taxon>Planctomycetia</taxon>
        <taxon>Planctomycetales</taxon>
        <taxon>Planctomycetaceae</taxon>
        <taxon>Thalassoglobus</taxon>
    </lineage>
</organism>
<dbReference type="Proteomes" id="UP000315724">
    <property type="component" value="Chromosome"/>
</dbReference>
<feature type="transmembrane region" description="Helical" evidence="1">
    <location>
        <begin position="67"/>
        <end position="87"/>
    </location>
</feature>